<protein>
    <submittedName>
        <fullName evidence="1">Uncharacterized protein</fullName>
    </submittedName>
</protein>
<evidence type="ECO:0000313" key="1">
    <source>
        <dbReference type="EMBL" id="KKM80389.1"/>
    </source>
</evidence>
<name>A0A0F9KDQ1_9ZZZZ</name>
<organism evidence="1">
    <name type="scientific">marine sediment metagenome</name>
    <dbReference type="NCBI Taxonomy" id="412755"/>
    <lineage>
        <taxon>unclassified sequences</taxon>
        <taxon>metagenomes</taxon>
        <taxon>ecological metagenomes</taxon>
    </lineage>
</organism>
<proteinExistence type="predicted"/>
<dbReference type="EMBL" id="LAZR01008193">
    <property type="protein sequence ID" value="KKM80389.1"/>
    <property type="molecule type" value="Genomic_DNA"/>
</dbReference>
<comment type="caution">
    <text evidence="1">The sequence shown here is derived from an EMBL/GenBank/DDBJ whole genome shotgun (WGS) entry which is preliminary data.</text>
</comment>
<dbReference type="AlphaFoldDB" id="A0A0F9KDQ1"/>
<accession>A0A0F9KDQ1</accession>
<sequence>MPENNAPRTTTVDLPADMTAAKAKKIIEAYEKKQKTQYAAGKAKREAVQALVKRHQGDYDKLLDAAKRKHGVPAS</sequence>
<reference evidence="1" key="1">
    <citation type="journal article" date="2015" name="Nature">
        <title>Complex archaea that bridge the gap between prokaryotes and eukaryotes.</title>
        <authorList>
            <person name="Spang A."/>
            <person name="Saw J.H."/>
            <person name="Jorgensen S.L."/>
            <person name="Zaremba-Niedzwiedzka K."/>
            <person name="Martijn J."/>
            <person name="Lind A.E."/>
            <person name="van Eijk R."/>
            <person name="Schleper C."/>
            <person name="Guy L."/>
            <person name="Ettema T.J."/>
        </authorList>
    </citation>
    <scope>NUCLEOTIDE SEQUENCE</scope>
</reference>
<gene>
    <name evidence="1" type="ORF">LCGC14_1340350</name>
</gene>